<evidence type="ECO:0000259" key="1">
    <source>
        <dbReference type="Pfam" id="PF14213"/>
    </source>
</evidence>
<organism evidence="2 3">
    <name type="scientific">Desulfofundulus salinus</name>
    <dbReference type="NCBI Taxonomy" id="2419843"/>
    <lineage>
        <taxon>Bacteria</taxon>
        <taxon>Bacillati</taxon>
        <taxon>Bacillota</taxon>
        <taxon>Clostridia</taxon>
        <taxon>Eubacteriales</taxon>
        <taxon>Peptococcaceae</taxon>
        <taxon>Desulfofundulus</taxon>
    </lineage>
</organism>
<keyword evidence="3" id="KW-1185">Reference proteome</keyword>
<gene>
    <name evidence="2" type="ORF">D7024_01395</name>
</gene>
<dbReference type="InterPro" id="IPR025474">
    <property type="entry name" value="DUF4325"/>
</dbReference>
<evidence type="ECO:0000313" key="2">
    <source>
        <dbReference type="EMBL" id="RKO65752.1"/>
    </source>
</evidence>
<dbReference type="OrthoDB" id="1925978at2"/>
<proteinExistence type="predicted"/>
<name>A0A494WUG1_9FIRM</name>
<dbReference type="EMBL" id="RBWE01000001">
    <property type="protein sequence ID" value="RKO65752.1"/>
    <property type="molecule type" value="Genomic_DNA"/>
</dbReference>
<accession>A0A494WUG1</accession>
<evidence type="ECO:0000313" key="3">
    <source>
        <dbReference type="Proteomes" id="UP000271256"/>
    </source>
</evidence>
<feature type="domain" description="DUF4325" evidence="1">
    <location>
        <begin position="17"/>
        <end position="78"/>
    </location>
</feature>
<dbReference type="Proteomes" id="UP000271256">
    <property type="component" value="Unassembled WGS sequence"/>
</dbReference>
<sequence length="99" mass="11229">MIMLGSISTHLTTRALGKRVRELILKRLESSTQVLLDFTGVEMASHSFCDEAFGKLLQELGFVKFKRRVKFSGCSAEVESVIKFALRNRLVEEKVYVTC</sequence>
<dbReference type="RefSeq" id="WP_121450222.1">
    <property type="nucleotide sequence ID" value="NZ_RBWE01000001.1"/>
</dbReference>
<dbReference type="AlphaFoldDB" id="A0A494WUG1"/>
<reference evidence="2 3" key="1">
    <citation type="submission" date="2018-10" db="EMBL/GenBank/DDBJ databases">
        <authorList>
            <person name="Grouzdev D.S."/>
            <person name="Krutkina M.S."/>
            <person name="Tourova T.P."/>
            <person name="Nazina T.N."/>
        </authorList>
    </citation>
    <scope>NUCLEOTIDE SEQUENCE [LARGE SCALE GENOMIC DNA]</scope>
    <source>
        <strain evidence="2 3">435</strain>
    </source>
</reference>
<comment type="caution">
    <text evidence="2">The sequence shown here is derived from an EMBL/GenBank/DDBJ whole genome shotgun (WGS) entry which is preliminary data.</text>
</comment>
<protein>
    <submittedName>
        <fullName evidence="2">DUF4325 domain-containing protein</fullName>
    </submittedName>
</protein>
<dbReference type="Pfam" id="PF14213">
    <property type="entry name" value="DUF4325"/>
    <property type="match status" value="1"/>
</dbReference>